<evidence type="ECO:0000313" key="3">
    <source>
        <dbReference type="Proteomes" id="UP001500909"/>
    </source>
</evidence>
<sequence>MVCAYCLYHRAGVLDFVAKYGNDSRYAEKFDEAYKPVFDNLYTLSLLPPLLGLFLGAPLIAGEQEHGTVRLITTQSVARTRWISATVLLPLLVVLVCTTLMSLAFTALWSPADRLVNYGDWLGGTIFDITGPVPVAMALLLTSCGIAVGLLIRRVVPAMVVSLVISVGTSVTWGWLRVRLTSPRTRTGPASGDFPAIPDSAINHDQWLGTSDGRLLGYGTCVDAKNEAACLADKDIVHKIIEFFTRDQMPVMQWRGTAVLLMLTVLVVAFIVQWTRRRPL</sequence>
<keyword evidence="1" id="KW-0812">Transmembrane</keyword>
<accession>A0ABP3KP96</accession>
<evidence type="ECO:0000256" key="1">
    <source>
        <dbReference type="SAM" id="Phobius"/>
    </source>
</evidence>
<dbReference type="EMBL" id="BAAABY010000042">
    <property type="protein sequence ID" value="GAA0484327.1"/>
    <property type="molecule type" value="Genomic_DNA"/>
</dbReference>
<dbReference type="Pfam" id="PF12679">
    <property type="entry name" value="ABC2_membrane_2"/>
    <property type="match status" value="1"/>
</dbReference>
<protein>
    <recommendedName>
        <fullName evidence="4">ABC transporter permease</fullName>
    </recommendedName>
</protein>
<feature type="transmembrane region" description="Helical" evidence="1">
    <location>
        <begin position="158"/>
        <end position="176"/>
    </location>
</feature>
<feature type="transmembrane region" description="Helical" evidence="1">
    <location>
        <begin position="82"/>
        <end position="109"/>
    </location>
</feature>
<evidence type="ECO:0000313" key="2">
    <source>
        <dbReference type="EMBL" id="GAA0484327.1"/>
    </source>
</evidence>
<organism evidence="2 3">
    <name type="scientific">Streptomyces olivaceiscleroticus</name>
    <dbReference type="NCBI Taxonomy" id="68245"/>
    <lineage>
        <taxon>Bacteria</taxon>
        <taxon>Bacillati</taxon>
        <taxon>Actinomycetota</taxon>
        <taxon>Actinomycetes</taxon>
        <taxon>Kitasatosporales</taxon>
        <taxon>Streptomycetaceae</taxon>
        <taxon>Streptomyces</taxon>
    </lineage>
</organism>
<reference evidence="3" key="1">
    <citation type="journal article" date="2019" name="Int. J. Syst. Evol. Microbiol.">
        <title>The Global Catalogue of Microorganisms (GCM) 10K type strain sequencing project: providing services to taxonomists for standard genome sequencing and annotation.</title>
        <authorList>
            <consortium name="The Broad Institute Genomics Platform"/>
            <consortium name="The Broad Institute Genome Sequencing Center for Infectious Disease"/>
            <person name="Wu L."/>
            <person name="Ma J."/>
        </authorList>
    </citation>
    <scope>NUCLEOTIDE SEQUENCE [LARGE SCALE GENOMIC DNA]</scope>
    <source>
        <strain evidence="3">JCM 4805</strain>
    </source>
</reference>
<feature type="transmembrane region" description="Helical" evidence="1">
    <location>
        <begin position="252"/>
        <end position="272"/>
    </location>
</feature>
<keyword evidence="1" id="KW-1133">Transmembrane helix</keyword>
<keyword evidence="3" id="KW-1185">Reference proteome</keyword>
<comment type="caution">
    <text evidence="2">The sequence shown here is derived from an EMBL/GenBank/DDBJ whole genome shotgun (WGS) entry which is preliminary data.</text>
</comment>
<proteinExistence type="predicted"/>
<evidence type="ECO:0008006" key="4">
    <source>
        <dbReference type="Google" id="ProtNLM"/>
    </source>
</evidence>
<name>A0ABP3KP96_9ACTN</name>
<gene>
    <name evidence="2" type="ORF">GCM10010361_56500</name>
</gene>
<keyword evidence="1" id="KW-0472">Membrane</keyword>
<feature type="transmembrane region" description="Helical" evidence="1">
    <location>
        <begin position="129"/>
        <end position="151"/>
    </location>
</feature>
<dbReference type="Proteomes" id="UP001500909">
    <property type="component" value="Unassembled WGS sequence"/>
</dbReference>